<name>A0A9D4TZH9_CHLVU</name>
<evidence type="ECO:0000313" key="2">
    <source>
        <dbReference type="EMBL" id="KAI3438450.1"/>
    </source>
</evidence>
<reference evidence="2" key="1">
    <citation type="journal article" date="2019" name="Plant J.">
        <title>Chlorella vulgaris genome assembly and annotation reveals the molecular basis for metabolic acclimation to high light conditions.</title>
        <authorList>
            <person name="Cecchin M."/>
            <person name="Marcolungo L."/>
            <person name="Rossato M."/>
            <person name="Girolomoni L."/>
            <person name="Cosentino E."/>
            <person name="Cuine S."/>
            <person name="Li-Beisson Y."/>
            <person name="Delledonne M."/>
            <person name="Ballottari M."/>
        </authorList>
    </citation>
    <scope>NUCLEOTIDE SEQUENCE</scope>
    <source>
        <strain evidence="2">211/11P</strain>
    </source>
</reference>
<keyword evidence="3" id="KW-1185">Reference proteome</keyword>
<dbReference type="EMBL" id="SIDB01000001">
    <property type="protein sequence ID" value="KAI3438450.1"/>
    <property type="molecule type" value="Genomic_DNA"/>
</dbReference>
<dbReference type="AlphaFoldDB" id="A0A9D4TZH9"/>
<reference evidence="2" key="2">
    <citation type="submission" date="2020-11" db="EMBL/GenBank/DDBJ databases">
        <authorList>
            <person name="Cecchin M."/>
            <person name="Marcolungo L."/>
            <person name="Rossato M."/>
            <person name="Girolomoni L."/>
            <person name="Cosentino E."/>
            <person name="Cuine S."/>
            <person name="Li-Beisson Y."/>
            <person name="Delledonne M."/>
            <person name="Ballottari M."/>
        </authorList>
    </citation>
    <scope>NUCLEOTIDE SEQUENCE</scope>
    <source>
        <strain evidence="2">211/11P</strain>
        <tissue evidence="2">Whole cell</tissue>
    </source>
</reference>
<gene>
    <name evidence="2" type="ORF">D9Q98_000879</name>
</gene>
<evidence type="ECO:0000256" key="1">
    <source>
        <dbReference type="SAM" id="MobiDB-lite"/>
    </source>
</evidence>
<protein>
    <submittedName>
        <fullName evidence="2">Uncharacterized protein</fullName>
    </submittedName>
</protein>
<dbReference type="OrthoDB" id="512199at2759"/>
<accession>A0A9D4TZH9</accession>
<feature type="compositionally biased region" description="Basic residues" evidence="1">
    <location>
        <begin position="81"/>
        <end position="94"/>
    </location>
</feature>
<dbReference type="Proteomes" id="UP001055712">
    <property type="component" value="Unassembled WGS sequence"/>
</dbReference>
<organism evidence="2 3">
    <name type="scientific">Chlorella vulgaris</name>
    <name type="common">Green alga</name>
    <dbReference type="NCBI Taxonomy" id="3077"/>
    <lineage>
        <taxon>Eukaryota</taxon>
        <taxon>Viridiplantae</taxon>
        <taxon>Chlorophyta</taxon>
        <taxon>core chlorophytes</taxon>
        <taxon>Trebouxiophyceae</taxon>
        <taxon>Chlorellales</taxon>
        <taxon>Chlorellaceae</taxon>
        <taxon>Chlorella clade</taxon>
        <taxon>Chlorella</taxon>
    </lineage>
</organism>
<sequence length="100" mass="10641">MAGTAAGAIEAAVHNGDECLLTVTIPSTGLASSSIAQLKQETMTFMTNFMRQKNMSLEEVDLMEEVVASDDEQKGSMQPGKKAKGQAGQKRKQHQTAAKA</sequence>
<proteinExistence type="predicted"/>
<comment type="caution">
    <text evidence="2">The sequence shown here is derived from an EMBL/GenBank/DDBJ whole genome shotgun (WGS) entry which is preliminary data.</text>
</comment>
<evidence type="ECO:0000313" key="3">
    <source>
        <dbReference type="Proteomes" id="UP001055712"/>
    </source>
</evidence>
<feature type="region of interest" description="Disordered" evidence="1">
    <location>
        <begin position="68"/>
        <end position="100"/>
    </location>
</feature>